<feature type="transmembrane region" description="Helical" evidence="6">
    <location>
        <begin position="6"/>
        <end position="24"/>
    </location>
</feature>
<sequence length="241" mass="28127">MLRFIWVIVSCLFLIMYYVPKMSYYARHPEKYGEDICYQMAQVMCNHVRRRAFIKTVATGMENLPKEGGYIMYANHQGKYDVLGVIVSHDKPITYVMDAKRSKLFIADQLTDLVKAQRLDKEDIKQQVQVINDVSTEIKAGRRYILFPEGGYDHSHNELKEFMPGSFKIAKKAKCPIVPVVLYDSFKPFEGWSLRRVTTQLAFLEPIPYEVIADKTTTEIRDMVVDKIQRKLDTMETMNCW</sequence>
<dbReference type="CDD" id="cd07989">
    <property type="entry name" value="LPLAT_AGPAT-like"/>
    <property type="match status" value="1"/>
</dbReference>
<dbReference type="InterPro" id="IPR002123">
    <property type="entry name" value="Plipid/glycerol_acylTrfase"/>
</dbReference>
<dbReference type="AlphaFoldDB" id="A0AAI9K103"/>
<reference evidence="8" key="1">
    <citation type="submission" date="2020-06" db="EMBL/GenBank/DDBJ databases">
        <title>Characterization of fructooligosaccharide metabolism and fructooligosaccharide-degrading enzymes in human commensal butyrate producers.</title>
        <authorList>
            <person name="Tanno H."/>
            <person name="Fujii T."/>
            <person name="Hirano K."/>
            <person name="Maeno S."/>
            <person name="Tonozuka T."/>
            <person name="Sakamoto M."/>
            <person name="Ohkuma M."/>
            <person name="Tochio T."/>
            <person name="Endo A."/>
        </authorList>
    </citation>
    <scope>NUCLEOTIDE SEQUENCE</scope>
    <source>
        <strain evidence="8">JCM 31265</strain>
    </source>
</reference>
<accession>A0AAI9K103</accession>
<dbReference type="GO" id="GO:0003841">
    <property type="term" value="F:1-acylglycerol-3-phosphate O-acyltransferase activity"/>
    <property type="evidence" value="ECO:0007669"/>
    <property type="project" value="TreeGrafter"/>
</dbReference>
<name>A0AAI9K103_9FIRM</name>
<evidence type="ECO:0000256" key="1">
    <source>
        <dbReference type="ARBA" id="ARBA00005189"/>
    </source>
</evidence>
<proteinExistence type="predicted"/>
<dbReference type="PANTHER" id="PTHR10434:SF64">
    <property type="entry name" value="1-ACYL-SN-GLYCEROL-3-PHOSPHATE ACYLTRANSFERASE-RELATED"/>
    <property type="match status" value="1"/>
</dbReference>
<comment type="pathway">
    <text evidence="1">Lipid metabolism.</text>
</comment>
<keyword evidence="5 8" id="KW-0012">Acyltransferase</keyword>
<dbReference type="EMBL" id="BLYL01000002">
    <property type="protein sequence ID" value="GFO93579.1"/>
    <property type="molecule type" value="Genomic_DNA"/>
</dbReference>
<feature type="domain" description="Phospholipid/glycerol acyltransferase" evidence="7">
    <location>
        <begin position="70"/>
        <end position="185"/>
    </location>
</feature>
<evidence type="ECO:0000313" key="8">
    <source>
        <dbReference type="EMBL" id="GFO93579.1"/>
    </source>
</evidence>
<dbReference type="GO" id="GO:0006654">
    <property type="term" value="P:phosphatidic acid biosynthetic process"/>
    <property type="evidence" value="ECO:0007669"/>
    <property type="project" value="TreeGrafter"/>
</dbReference>
<comment type="caution">
    <text evidence="8">The sequence shown here is derived from an EMBL/GenBank/DDBJ whole genome shotgun (WGS) entry which is preliminary data.</text>
</comment>
<dbReference type="RefSeq" id="WP_022216968.1">
    <property type="nucleotide sequence ID" value="NZ_BLYL01000002.1"/>
</dbReference>
<keyword evidence="4" id="KW-0443">Lipid metabolism</keyword>
<keyword evidence="6" id="KW-0812">Transmembrane</keyword>
<evidence type="ECO:0000256" key="2">
    <source>
        <dbReference type="ARBA" id="ARBA00022516"/>
    </source>
</evidence>
<dbReference type="SUPFAM" id="SSF69593">
    <property type="entry name" value="Glycerol-3-phosphate (1)-acyltransferase"/>
    <property type="match status" value="1"/>
</dbReference>
<keyword evidence="6" id="KW-0472">Membrane</keyword>
<evidence type="ECO:0000313" key="9">
    <source>
        <dbReference type="Proteomes" id="UP000660047"/>
    </source>
</evidence>
<dbReference type="PANTHER" id="PTHR10434">
    <property type="entry name" value="1-ACYL-SN-GLYCEROL-3-PHOSPHATE ACYLTRANSFERASE"/>
    <property type="match status" value="1"/>
</dbReference>
<evidence type="ECO:0000256" key="4">
    <source>
        <dbReference type="ARBA" id="ARBA00023098"/>
    </source>
</evidence>
<keyword evidence="6" id="KW-1133">Transmembrane helix</keyword>
<dbReference type="Proteomes" id="UP000660047">
    <property type="component" value="Unassembled WGS sequence"/>
</dbReference>
<dbReference type="SMART" id="SM00563">
    <property type="entry name" value="PlsC"/>
    <property type="match status" value="1"/>
</dbReference>
<protein>
    <submittedName>
        <fullName evidence="8">1-acyl-sn-glycerol-3-phosphate acyltransferase</fullName>
    </submittedName>
</protein>
<evidence type="ECO:0000256" key="3">
    <source>
        <dbReference type="ARBA" id="ARBA00022679"/>
    </source>
</evidence>
<evidence type="ECO:0000256" key="6">
    <source>
        <dbReference type="SAM" id="Phobius"/>
    </source>
</evidence>
<dbReference type="Pfam" id="PF01553">
    <property type="entry name" value="Acyltransferase"/>
    <property type="match status" value="1"/>
</dbReference>
<evidence type="ECO:0000256" key="5">
    <source>
        <dbReference type="ARBA" id="ARBA00023315"/>
    </source>
</evidence>
<organism evidence="8 9">
    <name type="scientific">Coprococcus eutactus</name>
    <dbReference type="NCBI Taxonomy" id="33043"/>
    <lineage>
        <taxon>Bacteria</taxon>
        <taxon>Bacillati</taxon>
        <taxon>Bacillota</taxon>
        <taxon>Clostridia</taxon>
        <taxon>Lachnospirales</taxon>
        <taxon>Lachnospiraceae</taxon>
        <taxon>Coprococcus</taxon>
    </lineage>
</organism>
<keyword evidence="2" id="KW-0444">Lipid biosynthesis</keyword>
<evidence type="ECO:0000259" key="7">
    <source>
        <dbReference type="SMART" id="SM00563"/>
    </source>
</evidence>
<keyword evidence="3" id="KW-0808">Transferase</keyword>
<gene>
    <name evidence="8" type="ORF">COEU31_06250</name>
</gene>